<dbReference type="PROSITE" id="PS50084">
    <property type="entry name" value="KH_TYPE_1"/>
    <property type="match status" value="2"/>
</dbReference>
<organism evidence="4 5">
    <name type="scientific">Lactuca sativa</name>
    <name type="common">Garden lettuce</name>
    <dbReference type="NCBI Taxonomy" id="4236"/>
    <lineage>
        <taxon>Eukaryota</taxon>
        <taxon>Viridiplantae</taxon>
        <taxon>Streptophyta</taxon>
        <taxon>Embryophyta</taxon>
        <taxon>Tracheophyta</taxon>
        <taxon>Spermatophyta</taxon>
        <taxon>Magnoliopsida</taxon>
        <taxon>eudicotyledons</taxon>
        <taxon>Gunneridae</taxon>
        <taxon>Pentapetalae</taxon>
        <taxon>asterids</taxon>
        <taxon>campanulids</taxon>
        <taxon>Asterales</taxon>
        <taxon>Asteraceae</taxon>
        <taxon>Cichorioideae</taxon>
        <taxon>Cichorieae</taxon>
        <taxon>Lactucinae</taxon>
        <taxon>Lactuca</taxon>
    </lineage>
</organism>
<dbReference type="PANTHER" id="PTHR31704:SF33">
    <property type="entry name" value="L10-INTERACTING MYB DOMAIN-CONTAINING PROTEIN"/>
    <property type="match status" value="1"/>
</dbReference>
<name>A0A9R1V018_LACSA</name>
<dbReference type="AlphaFoldDB" id="A0A9R1V018"/>
<dbReference type="InterPro" id="IPR036612">
    <property type="entry name" value="KH_dom_type_1_sf"/>
</dbReference>
<reference evidence="4 5" key="1">
    <citation type="journal article" date="2017" name="Nat. Commun.">
        <title>Genome assembly with in vitro proximity ligation data and whole-genome triplication in lettuce.</title>
        <authorList>
            <person name="Reyes-Chin-Wo S."/>
            <person name="Wang Z."/>
            <person name="Yang X."/>
            <person name="Kozik A."/>
            <person name="Arikit S."/>
            <person name="Song C."/>
            <person name="Xia L."/>
            <person name="Froenicke L."/>
            <person name="Lavelle D.O."/>
            <person name="Truco M.J."/>
            <person name="Xia R."/>
            <person name="Zhu S."/>
            <person name="Xu C."/>
            <person name="Xu H."/>
            <person name="Xu X."/>
            <person name="Cox K."/>
            <person name="Korf I."/>
            <person name="Meyers B.C."/>
            <person name="Michelmore R.W."/>
        </authorList>
    </citation>
    <scope>NUCLEOTIDE SEQUENCE [LARGE SCALE GENOMIC DNA]</scope>
    <source>
        <strain evidence="5">cv. Salinas</strain>
        <tissue evidence="4">Seedlings</tissue>
    </source>
</reference>
<dbReference type="InterPro" id="IPR004087">
    <property type="entry name" value="KH_dom"/>
</dbReference>
<sequence>MASNVHSRIVTAAGTSETEIPLIATVETERKVEAEVKEEKPVADHPTVTEVAPAAETTIPKKKRPGYCVFRVIVPVHKVESIIGRNGDLIKKMCEETKANIRVLKGPVSDPNRIVEISSKEDIEAPLSPAMDAVIRVFKCVNGFPENESDGVASIPFCSIRLLLTSMQATSLLEKQGSLLKRIQENTGCYIRILSCDEVSKLSTNSDDRVVNLKGEGLKVLQALEAILKHLCMFLVDHTILPLYEKTLRPGQVGLNTRHSKKRRRIVAAEAPHKEGMVCSSLVKVPPELPQVQPATACVTVENKADVPPELPQVQPATACEPIETKTEVLVSVDDSNMVEDQALTGLEPGEITEEPQARVPLVPPSSKKSPPSAATEAPVEPQKEPIMCNSLVEVEVPPELPKVQPASVVAIETKRRMSVFEEEILSVLKMIAHNINNKPEPPPKPTFEDCEKKLNELGWAKDDPLHLVALTIFCDEKENYRELWMKLNPERCANWVRIIGRSKRFT</sequence>
<proteinExistence type="predicted"/>
<dbReference type="PANTHER" id="PTHR31704">
    <property type="entry name" value="MYB/SANT-LIKE DNA-BINDING DOMAIN PROTEIN-RELATED"/>
    <property type="match status" value="1"/>
</dbReference>
<dbReference type="SMART" id="SM00322">
    <property type="entry name" value="KH"/>
    <property type="match status" value="2"/>
</dbReference>
<comment type="caution">
    <text evidence="4">The sequence shown here is derived from an EMBL/GenBank/DDBJ whole genome shotgun (WGS) entry which is preliminary data.</text>
</comment>
<evidence type="ECO:0000256" key="2">
    <source>
        <dbReference type="SAM" id="MobiDB-lite"/>
    </source>
</evidence>
<dbReference type="GO" id="GO:0003723">
    <property type="term" value="F:RNA binding"/>
    <property type="evidence" value="ECO:0007669"/>
    <property type="project" value="UniProtKB-UniRule"/>
</dbReference>
<dbReference type="OrthoDB" id="442947at2759"/>
<dbReference type="Gene3D" id="3.30.1370.10">
    <property type="entry name" value="K Homology domain, type 1"/>
    <property type="match status" value="2"/>
</dbReference>
<keyword evidence="1" id="KW-0694">RNA-binding</keyword>
<keyword evidence="5" id="KW-1185">Reference proteome</keyword>
<gene>
    <name evidence="4" type="ORF">LSAT_V11C700364630</name>
</gene>
<dbReference type="InterPro" id="IPR004088">
    <property type="entry name" value="KH_dom_type_1"/>
</dbReference>
<evidence type="ECO:0000313" key="4">
    <source>
        <dbReference type="EMBL" id="KAJ0197011.1"/>
    </source>
</evidence>
<dbReference type="Pfam" id="PF00013">
    <property type="entry name" value="KH_1"/>
    <property type="match status" value="2"/>
</dbReference>
<dbReference type="Proteomes" id="UP000235145">
    <property type="component" value="Unassembled WGS sequence"/>
</dbReference>
<feature type="region of interest" description="Disordered" evidence="2">
    <location>
        <begin position="346"/>
        <end position="383"/>
    </location>
</feature>
<dbReference type="SUPFAM" id="SSF54791">
    <property type="entry name" value="Eukaryotic type KH-domain (KH-domain type I)"/>
    <property type="match status" value="2"/>
</dbReference>
<dbReference type="EMBL" id="NBSK02000007">
    <property type="protein sequence ID" value="KAJ0197011.1"/>
    <property type="molecule type" value="Genomic_DNA"/>
</dbReference>
<dbReference type="Gramene" id="rna-gnl|WGS:NBSK|LSAT_7X56001_mrna">
    <property type="protein sequence ID" value="cds-PLY84211.1"/>
    <property type="gene ID" value="gene-LSAT_7X56001"/>
</dbReference>
<evidence type="ECO:0000259" key="3">
    <source>
        <dbReference type="SMART" id="SM00322"/>
    </source>
</evidence>
<dbReference type="CDD" id="cd22459">
    <property type="entry name" value="KH-I_PEPPER_rpt1_like"/>
    <property type="match status" value="1"/>
</dbReference>
<accession>A0A9R1V018</accession>
<feature type="domain" description="K Homology" evidence="3">
    <location>
        <begin position="156"/>
        <end position="232"/>
    </location>
</feature>
<protein>
    <recommendedName>
        <fullName evidence="3">K Homology domain-containing protein</fullName>
    </recommendedName>
</protein>
<evidence type="ECO:0000313" key="5">
    <source>
        <dbReference type="Proteomes" id="UP000235145"/>
    </source>
</evidence>
<feature type="domain" description="K Homology" evidence="3">
    <location>
        <begin position="66"/>
        <end position="139"/>
    </location>
</feature>
<evidence type="ECO:0000256" key="1">
    <source>
        <dbReference type="PROSITE-ProRule" id="PRU00117"/>
    </source>
</evidence>